<reference evidence="2 3" key="1">
    <citation type="submission" date="2023-08" db="EMBL/GenBank/DDBJ databases">
        <title>Black Yeasts Isolated from many extreme environments.</title>
        <authorList>
            <person name="Coleine C."/>
            <person name="Stajich J.E."/>
            <person name="Selbmann L."/>
        </authorList>
    </citation>
    <scope>NUCLEOTIDE SEQUENCE [LARGE SCALE GENOMIC DNA]</scope>
    <source>
        <strain evidence="2 3">CCFEE 5885</strain>
    </source>
</reference>
<feature type="compositionally biased region" description="Basic and acidic residues" evidence="1">
    <location>
        <begin position="54"/>
        <end position="68"/>
    </location>
</feature>
<evidence type="ECO:0000313" key="2">
    <source>
        <dbReference type="EMBL" id="KAK5084151.1"/>
    </source>
</evidence>
<feature type="compositionally biased region" description="Gly residues" evidence="1">
    <location>
        <begin position="272"/>
        <end position="287"/>
    </location>
</feature>
<proteinExistence type="predicted"/>
<feature type="compositionally biased region" description="Polar residues" evidence="1">
    <location>
        <begin position="166"/>
        <end position="175"/>
    </location>
</feature>
<feature type="compositionally biased region" description="Polar residues" evidence="1">
    <location>
        <begin position="242"/>
        <end position="253"/>
    </location>
</feature>
<feature type="compositionally biased region" description="Gly residues" evidence="1">
    <location>
        <begin position="421"/>
        <end position="467"/>
    </location>
</feature>
<dbReference type="Proteomes" id="UP001345013">
    <property type="component" value="Unassembled WGS sequence"/>
</dbReference>
<feature type="compositionally biased region" description="Basic and acidic residues" evidence="1">
    <location>
        <begin position="1"/>
        <end position="24"/>
    </location>
</feature>
<feature type="compositionally biased region" description="Polar residues" evidence="1">
    <location>
        <begin position="340"/>
        <end position="350"/>
    </location>
</feature>
<gene>
    <name evidence="2" type="ORF">LTR24_007511</name>
</gene>
<dbReference type="EMBL" id="JAVRRG010000114">
    <property type="protein sequence ID" value="KAK5084151.1"/>
    <property type="molecule type" value="Genomic_DNA"/>
</dbReference>
<protein>
    <submittedName>
        <fullName evidence="2">Uncharacterized protein</fullName>
    </submittedName>
</protein>
<evidence type="ECO:0000313" key="3">
    <source>
        <dbReference type="Proteomes" id="UP001345013"/>
    </source>
</evidence>
<feature type="compositionally biased region" description="Basic and acidic residues" evidence="1">
    <location>
        <begin position="356"/>
        <end position="396"/>
    </location>
</feature>
<feature type="region of interest" description="Disordered" evidence="1">
    <location>
        <begin position="1"/>
        <end position="471"/>
    </location>
</feature>
<feature type="compositionally biased region" description="Basic and acidic residues" evidence="1">
    <location>
        <begin position="136"/>
        <end position="163"/>
    </location>
</feature>
<feature type="compositionally biased region" description="Basic and acidic residues" evidence="1">
    <location>
        <begin position="90"/>
        <end position="107"/>
    </location>
</feature>
<name>A0ABR0K2M8_9EURO</name>
<evidence type="ECO:0000256" key="1">
    <source>
        <dbReference type="SAM" id="MobiDB-lite"/>
    </source>
</evidence>
<feature type="compositionally biased region" description="Gly residues" evidence="1">
    <location>
        <begin position="397"/>
        <end position="412"/>
    </location>
</feature>
<feature type="compositionally biased region" description="Basic and acidic residues" evidence="1">
    <location>
        <begin position="301"/>
        <end position="310"/>
    </location>
</feature>
<sequence>MTLADKLKETLAGHQHKSEQKHENTPGSFPSDEPSEGGRHFGDTTGRHGASGHSHGEHHAPNTERELGGFDGVMDPGSDANWENSSSSDYHNKLHKREDPRRYEEGATRSGGLASSGIPERRPVSGQDTTGLGREGVGREGLGREGMGREGMGHEGMGREGLGRDTSGSYGNDPSATDRGHGVYNTVMGAGSREDSSRMQQHGHHAGGQGVFDPNQSGNHGEEILRSTGGAGTGIGSQGTSYRPNETSGMGNTSREREHIAPSGENRVLGGSHSGSGLAGAGAGAGAAGLAAREAGKHHHGEYGRNEDPRGMTGSGGTANYDQGYRQRQEMGDQRGMTGSGATTGYNQGYNQGGEMGRDRHEGLQDRAVDSIRSHQQERGVPVGHDHSGTGEHGMGERGFGQSGTGQSGLGERGMDQPGIGQSGMGQSGMGQSGMGQSGMGQSGMGQSGMGQSGMGQSGMGSGGGFGSKVLHPCEHCGRDNDISKYFSKEAIYSLHQ</sequence>
<accession>A0ABR0K2M8</accession>
<organism evidence="2 3">
    <name type="scientific">Lithohypha guttulata</name>
    <dbReference type="NCBI Taxonomy" id="1690604"/>
    <lineage>
        <taxon>Eukaryota</taxon>
        <taxon>Fungi</taxon>
        <taxon>Dikarya</taxon>
        <taxon>Ascomycota</taxon>
        <taxon>Pezizomycotina</taxon>
        <taxon>Eurotiomycetes</taxon>
        <taxon>Chaetothyriomycetidae</taxon>
        <taxon>Chaetothyriales</taxon>
        <taxon>Trichomeriaceae</taxon>
        <taxon>Lithohypha</taxon>
    </lineage>
</organism>
<feature type="compositionally biased region" description="Basic and acidic residues" evidence="1">
    <location>
        <begin position="36"/>
        <end position="46"/>
    </location>
</feature>
<comment type="caution">
    <text evidence="2">The sequence shown here is derived from an EMBL/GenBank/DDBJ whole genome shotgun (WGS) entry which is preliminary data.</text>
</comment>
<keyword evidence="3" id="KW-1185">Reference proteome</keyword>